<feature type="domain" description="Nudix hydrolase" evidence="3">
    <location>
        <begin position="214"/>
        <end position="351"/>
    </location>
</feature>
<dbReference type="RefSeq" id="WP_340357135.1">
    <property type="nucleotide sequence ID" value="NZ_JBBKZU010000004.1"/>
</dbReference>
<evidence type="ECO:0000256" key="1">
    <source>
        <dbReference type="ARBA" id="ARBA00022679"/>
    </source>
</evidence>
<keyword evidence="5" id="KW-1185">Reference proteome</keyword>
<dbReference type="Gene3D" id="3.40.50.620">
    <property type="entry name" value="HUPs"/>
    <property type="match status" value="1"/>
</dbReference>
<organism evidence="4 5">
    <name type="scientific">Variovorax ureilyticus</name>
    <dbReference type="NCBI Taxonomy" id="1836198"/>
    <lineage>
        <taxon>Bacteria</taxon>
        <taxon>Pseudomonadati</taxon>
        <taxon>Pseudomonadota</taxon>
        <taxon>Betaproteobacteria</taxon>
        <taxon>Burkholderiales</taxon>
        <taxon>Comamonadaceae</taxon>
        <taxon>Variovorax</taxon>
    </lineage>
</organism>
<dbReference type="PROSITE" id="PS51462">
    <property type="entry name" value="NUDIX"/>
    <property type="match status" value="1"/>
</dbReference>
<dbReference type="Gene3D" id="3.90.79.10">
    <property type="entry name" value="Nucleoside Triphosphate Pyrophosphohydrolase"/>
    <property type="match status" value="1"/>
</dbReference>
<dbReference type="Proteomes" id="UP001365846">
    <property type="component" value="Unassembled WGS sequence"/>
</dbReference>
<proteinExistence type="predicted"/>
<accession>A0ABU8VDZ2</accession>
<dbReference type="CDD" id="cd18873">
    <property type="entry name" value="NUDIX_NadM_like"/>
    <property type="match status" value="1"/>
</dbReference>
<name>A0ABU8VDZ2_9BURK</name>
<evidence type="ECO:0000259" key="3">
    <source>
        <dbReference type="PROSITE" id="PS51462"/>
    </source>
</evidence>
<dbReference type="InterPro" id="IPR000086">
    <property type="entry name" value="NUDIX_hydrolase_dom"/>
</dbReference>
<evidence type="ECO:0000256" key="2">
    <source>
        <dbReference type="ARBA" id="ARBA00022695"/>
    </source>
</evidence>
<dbReference type="InterPro" id="IPR014729">
    <property type="entry name" value="Rossmann-like_a/b/a_fold"/>
</dbReference>
<comment type="caution">
    <text evidence="4">The sequence shown here is derived from an EMBL/GenBank/DDBJ whole genome shotgun (WGS) entry which is preliminary data.</text>
</comment>
<dbReference type="InterPro" id="IPR004821">
    <property type="entry name" value="Cyt_trans-like"/>
</dbReference>
<reference evidence="4 5" key="1">
    <citation type="submission" date="2024-03" db="EMBL/GenBank/DDBJ databases">
        <title>Novel species of the genus Variovorax.</title>
        <authorList>
            <person name="Liu Q."/>
            <person name="Xin Y.-H."/>
        </authorList>
    </citation>
    <scope>NUCLEOTIDE SEQUENCE [LARGE SCALE GENOMIC DNA]</scope>
    <source>
        <strain evidence="4 5">KACC 18899</strain>
    </source>
</reference>
<keyword evidence="1" id="KW-0808">Transferase</keyword>
<dbReference type="PANTHER" id="PTHR21342:SF0">
    <property type="entry name" value="BIFUNCTIONAL NMN ADENYLYLTRANSFERASE_NUDIX HYDROLASE"/>
    <property type="match status" value="1"/>
</dbReference>
<dbReference type="EMBL" id="JBBKZU010000004">
    <property type="protein sequence ID" value="MEJ8811875.1"/>
    <property type="molecule type" value="Genomic_DNA"/>
</dbReference>
<gene>
    <name evidence="4" type="ORF">WKW77_12415</name>
</gene>
<dbReference type="Pfam" id="PF01467">
    <property type="entry name" value="CTP_transf_like"/>
    <property type="match status" value="1"/>
</dbReference>
<dbReference type="Pfam" id="PF00293">
    <property type="entry name" value="NUDIX"/>
    <property type="match status" value="1"/>
</dbReference>
<dbReference type="InterPro" id="IPR015797">
    <property type="entry name" value="NUDIX_hydrolase-like_dom_sf"/>
</dbReference>
<evidence type="ECO:0000313" key="4">
    <source>
        <dbReference type="EMBL" id="MEJ8811875.1"/>
    </source>
</evidence>
<evidence type="ECO:0000313" key="5">
    <source>
        <dbReference type="Proteomes" id="UP001365846"/>
    </source>
</evidence>
<dbReference type="PANTHER" id="PTHR21342">
    <property type="entry name" value="PHOSPHOPANTETHEINE ADENYLYLTRANSFERASE"/>
    <property type="match status" value="1"/>
</dbReference>
<dbReference type="SUPFAM" id="SSF55811">
    <property type="entry name" value="Nudix"/>
    <property type="match status" value="1"/>
</dbReference>
<dbReference type="SUPFAM" id="SSF52374">
    <property type="entry name" value="Nucleotidylyl transferase"/>
    <property type="match status" value="1"/>
</dbReference>
<keyword evidence="2" id="KW-0548">Nucleotidyltransferase</keyword>
<dbReference type="NCBIfam" id="TIGR00125">
    <property type="entry name" value="cyt_tran_rel"/>
    <property type="match status" value="1"/>
</dbReference>
<protein>
    <submittedName>
        <fullName evidence="4">NUDIX domain-containing protein</fullName>
    </submittedName>
</protein>
<sequence length="357" mass="39956">MLRIQMTASISPPHELAVLIGRFQPFHNGHLSLLKQALDLAPRVVVVIGSAFSARSPKLPFHWQECARMIHAAVPESERSRILCVPVRDCFDEARWATTVRREVAQVLADHHAAPPASTVLLGHFRDPSRDYLRAFPDWTLQTLDSTPIRRASALRDAVFAHGETALADISAEVPPGTIDFLREWSARPAFENLRQEAAILREYDLAWSVAPYPPVLVTVDCVVKCGDRVLVIQRGHAPGKGLLAVPGGFLEQRETTFQSALRELEEETHLAVPHATLRSCLKGNDVFDRPDRSQRGRTITHGFFFDLGDRVLPAIHADDDAAAANWMPIDQLCASEERFLDDHFQMLDHYLALLPR</sequence>